<dbReference type="InterPro" id="IPR051694">
    <property type="entry name" value="Immunoregulatory_rcpt-like"/>
</dbReference>
<feature type="compositionally biased region" description="Low complexity" evidence="5">
    <location>
        <begin position="373"/>
        <end position="383"/>
    </location>
</feature>
<dbReference type="PANTHER" id="PTHR15549:SF26">
    <property type="entry name" value="AXIAL BUDDING PATTERN PROTEIN 2-RELATED"/>
    <property type="match status" value="1"/>
</dbReference>
<dbReference type="RefSeq" id="XP_027621134.1">
    <property type="nucleotide sequence ID" value="XM_027765333.1"/>
</dbReference>
<gene>
    <name evidence="7" type="ORF">SCP_1900700</name>
</gene>
<feature type="compositionally biased region" description="Low complexity" evidence="5">
    <location>
        <begin position="126"/>
        <end position="145"/>
    </location>
</feature>
<evidence type="ECO:0000256" key="2">
    <source>
        <dbReference type="ARBA" id="ARBA00022692"/>
    </source>
</evidence>
<dbReference type="InParanoid" id="A0A401H757"/>
<comment type="subcellular location">
    <subcellularLocation>
        <location evidence="1">Membrane</location>
        <topology evidence="1">Single-pass membrane protein</topology>
    </subcellularLocation>
</comment>
<organism evidence="7 8">
    <name type="scientific">Sparassis crispa</name>
    <dbReference type="NCBI Taxonomy" id="139825"/>
    <lineage>
        <taxon>Eukaryota</taxon>
        <taxon>Fungi</taxon>
        <taxon>Dikarya</taxon>
        <taxon>Basidiomycota</taxon>
        <taxon>Agaricomycotina</taxon>
        <taxon>Agaricomycetes</taxon>
        <taxon>Polyporales</taxon>
        <taxon>Sparassidaceae</taxon>
        <taxon>Sparassis</taxon>
    </lineage>
</organism>
<name>A0A401H757_9APHY</name>
<evidence type="ECO:0000256" key="3">
    <source>
        <dbReference type="ARBA" id="ARBA00022989"/>
    </source>
</evidence>
<feature type="compositionally biased region" description="Polar residues" evidence="5">
    <location>
        <begin position="301"/>
        <end position="313"/>
    </location>
</feature>
<proteinExistence type="predicted"/>
<evidence type="ECO:0000256" key="6">
    <source>
        <dbReference type="SAM" id="Phobius"/>
    </source>
</evidence>
<feature type="compositionally biased region" description="Polar residues" evidence="5">
    <location>
        <begin position="327"/>
        <end position="354"/>
    </location>
</feature>
<evidence type="ECO:0000313" key="7">
    <source>
        <dbReference type="EMBL" id="GBE90221.1"/>
    </source>
</evidence>
<sequence length="444" mass="44861">MSTCFSTPTATQFGSTVVNSVSTSFSNSGTSVSPSVTTIVTDSCVVSASGNVTVTGCVTSSIVSTIRGGGDSTVQVPIVLTIPVTQSSPTATLYGTTCNKSGTSSSVSSFAPAPSMAPSSPPTPTPTSVSSNQQSSSSSSSSSSINSVITTAVPTTIVYQSSSTLPGGSVVVSQMTETSTVITTLASSPTPTSGSSSNTGAIVGGIAGGAVALAILLLLAFFCVRRQRRNTDPFAAEDEVISPQVVHARRNREKTLDIDGEAHPYTYGGLANVSPLGNAEETTPYGGGGLNKGIGNYFAVPTSSPRGTTSSLPSMRRRNATPPLHLVQQSAGAPSAVSQQDDGSASSRTGGASQEKTRKIVSPVPRVAPLIIARPSNSSSAAGPSGGRTPVSEMVHTPIVHQDAGRVVPVQASRPATPIHPTKERLGTGVAEEVPEVPPPAYTE</sequence>
<keyword evidence="2 6" id="KW-0812">Transmembrane</keyword>
<keyword evidence="3 6" id="KW-1133">Transmembrane helix</keyword>
<dbReference type="PANTHER" id="PTHR15549">
    <property type="entry name" value="PAIRED IMMUNOGLOBULIN-LIKE TYPE 2 RECEPTOR"/>
    <property type="match status" value="1"/>
</dbReference>
<protein>
    <recommendedName>
        <fullName evidence="9">Mid2 domain-containing protein</fullName>
    </recommendedName>
</protein>
<dbReference type="EMBL" id="BFAD01000019">
    <property type="protein sequence ID" value="GBE90221.1"/>
    <property type="molecule type" value="Genomic_DNA"/>
</dbReference>
<reference evidence="7 8" key="1">
    <citation type="journal article" date="2018" name="Sci. Rep.">
        <title>Genome sequence of the cauliflower mushroom Sparassis crispa (Hanabiratake) and its association with beneficial usage.</title>
        <authorList>
            <person name="Kiyama R."/>
            <person name="Furutani Y."/>
            <person name="Kawaguchi K."/>
            <person name="Nakanishi T."/>
        </authorList>
    </citation>
    <scope>NUCLEOTIDE SEQUENCE [LARGE SCALE GENOMIC DNA]</scope>
</reference>
<feature type="compositionally biased region" description="Low complexity" evidence="5">
    <location>
        <begin position="105"/>
        <end position="118"/>
    </location>
</feature>
<keyword evidence="4 6" id="KW-0472">Membrane</keyword>
<dbReference type="OrthoDB" id="2758059at2759"/>
<accession>A0A401H757</accession>
<evidence type="ECO:0000256" key="4">
    <source>
        <dbReference type="ARBA" id="ARBA00023136"/>
    </source>
</evidence>
<dbReference type="GeneID" id="38787138"/>
<feature type="transmembrane region" description="Helical" evidence="6">
    <location>
        <begin position="201"/>
        <end position="224"/>
    </location>
</feature>
<dbReference type="Gene3D" id="1.20.5.510">
    <property type="entry name" value="Single helix bin"/>
    <property type="match status" value="1"/>
</dbReference>
<evidence type="ECO:0000313" key="8">
    <source>
        <dbReference type="Proteomes" id="UP000287166"/>
    </source>
</evidence>
<evidence type="ECO:0000256" key="5">
    <source>
        <dbReference type="SAM" id="MobiDB-lite"/>
    </source>
</evidence>
<keyword evidence="8" id="KW-1185">Reference proteome</keyword>
<dbReference type="GO" id="GO:0016020">
    <property type="term" value="C:membrane"/>
    <property type="evidence" value="ECO:0007669"/>
    <property type="project" value="UniProtKB-SubCell"/>
</dbReference>
<dbReference type="AlphaFoldDB" id="A0A401H757"/>
<feature type="region of interest" description="Disordered" evidence="5">
    <location>
        <begin position="327"/>
        <end position="444"/>
    </location>
</feature>
<dbReference type="Proteomes" id="UP000287166">
    <property type="component" value="Unassembled WGS sequence"/>
</dbReference>
<dbReference type="GO" id="GO:0071944">
    <property type="term" value="C:cell periphery"/>
    <property type="evidence" value="ECO:0007669"/>
    <property type="project" value="UniProtKB-ARBA"/>
</dbReference>
<evidence type="ECO:0000256" key="1">
    <source>
        <dbReference type="ARBA" id="ARBA00004167"/>
    </source>
</evidence>
<feature type="region of interest" description="Disordered" evidence="5">
    <location>
        <begin position="105"/>
        <end position="145"/>
    </location>
</feature>
<feature type="region of interest" description="Disordered" evidence="5">
    <location>
        <begin position="299"/>
        <end position="318"/>
    </location>
</feature>
<evidence type="ECO:0008006" key="9">
    <source>
        <dbReference type="Google" id="ProtNLM"/>
    </source>
</evidence>
<comment type="caution">
    <text evidence="7">The sequence shown here is derived from an EMBL/GenBank/DDBJ whole genome shotgun (WGS) entry which is preliminary data.</text>
</comment>